<dbReference type="InterPro" id="IPR001138">
    <property type="entry name" value="Zn2Cys6_DnaBD"/>
</dbReference>
<dbReference type="PANTHER" id="PTHR46910">
    <property type="entry name" value="TRANSCRIPTION FACTOR PDR1"/>
    <property type="match status" value="1"/>
</dbReference>
<dbReference type="SUPFAM" id="SSF57701">
    <property type="entry name" value="Zn2/Cys6 DNA-binding domain"/>
    <property type="match status" value="1"/>
</dbReference>
<dbReference type="EMBL" id="AZGZ01000033">
    <property type="protein sequence ID" value="KZZ87496.1"/>
    <property type="molecule type" value="Genomic_DNA"/>
</dbReference>
<protein>
    <submittedName>
        <fullName evidence="9">C6 finger domain-containing protein</fullName>
    </submittedName>
</protein>
<dbReference type="GO" id="GO:0005634">
    <property type="term" value="C:nucleus"/>
    <property type="evidence" value="ECO:0007669"/>
    <property type="project" value="UniProtKB-SubCell"/>
</dbReference>
<dbReference type="InterPro" id="IPR050987">
    <property type="entry name" value="AtrR-like"/>
</dbReference>
<dbReference type="GO" id="GO:0008270">
    <property type="term" value="F:zinc ion binding"/>
    <property type="evidence" value="ECO:0007669"/>
    <property type="project" value="InterPro"/>
</dbReference>
<dbReference type="PANTHER" id="PTHR46910:SF3">
    <property type="entry name" value="HALOTOLERANCE PROTEIN 9-RELATED"/>
    <property type="match status" value="1"/>
</dbReference>
<dbReference type="CDD" id="cd00067">
    <property type="entry name" value="GAL4"/>
    <property type="match status" value="1"/>
</dbReference>
<keyword evidence="6" id="KW-0539">Nucleus</keyword>
<dbReference type="GO" id="GO:0003677">
    <property type="term" value="F:DNA binding"/>
    <property type="evidence" value="ECO:0007669"/>
    <property type="project" value="UniProtKB-KW"/>
</dbReference>
<name>A0A167VGG9_9EURO</name>
<comment type="caution">
    <text evidence="9">The sequence shown here is derived from an EMBL/GenBank/DDBJ whole genome shotgun (WGS) entry which is preliminary data.</text>
</comment>
<gene>
    <name evidence="9" type="ORF">AAP_05579</name>
</gene>
<feature type="compositionally biased region" description="Polar residues" evidence="7">
    <location>
        <begin position="177"/>
        <end position="188"/>
    </location>
</feature>
<comment type="subcellular location">
    <subcellularLocation>
        <location evidence="1">Nucleus</location>
    </subcellularLocation>
</comment>
<evidence type="ECO:0000256" key="4">
    <source>
        <dbReference type="ARBA" id="ARBA00023125"/>
    </source>
</evidence>
<dbReference type="PROSITE" id="PS00463">
    <property type="entry name" value="ZN2_CY6_FUNGAL_1"/>
    <property type="match status" value="1"/>
</dbReference>
<evidence type="ECO:0000256" key="1">
    <source>
        <dbReference type="ARBA" id="ARBA00004123"/>
    </source>
</evidence>
<dbReference type="InterPro" id="IPR036864">
    <property type="entry name" value="Zn2-C6_fun-type_DNA-bd_sf"/>
</dbReference>
<dbReference type="PROSITE" id="PS50048">
    <property type="entry name" value="ZN2_CY6_FUNGAL_2"/>
    <property type="match status" value="1"/>
</dbReference>
<dbReference type="GO" id="GO:0000981">
    <property type="term" value="F:DNA-binding transcription factor activity, RNA polymerase II-specific"/>
    <property type="evidence" value="ECO:0007669"/>
    <property type="project" value="InterPro"/>
</dbReference>
<dbReference type="OrthoDB" id="4150019at2759"/>
<accession>A0A167VGG9</accession>
<evidence type="ECO:0000313" key="9">
    <source>
        <dbReference type="EMBL" id="KZZ87496.1"/>
    </source>
</evidence>
<evidence type="ECO:0000256" key="2">
    <source>
        <dbReference type="ARBA" id="ARBA00022723"/>
    </source>
</evidence>
<sequence length="348" mass="38267">MEHSVAHSSDKKRNKLGYHRTSVACTHCRRRKIRCVPSGNSGRCENCIRLKKECRFHPVDQQPSNEKKGHASSKSEVGSLAKPAIVPSSPPHGGAIGQDFIPYAPLTFNNTPDMSSMTDPNLVRSPLSSYHGTDTSSMPNLSGIPSPMNHHVPWNNSPFFDPAVVKRENMEGPPGWNHTSTTPPSQTHGMPPPIPEGDYPFDAALSAHTQSPIWSPTNPPQIARATSFESAPLYANHLHQPPRRMTVPTPFESYINNPYNSPPSIPEHQPVPTSPQAYGMEPISLDHYANFGSFIEQPEVLSPPYTTTPPGISADSTMMQSDLPQTHWLDPNMQYGTASMYGHHSPPH</sequence>
<evidence type="ECO:0000256" key="7">
    <source>
        <dbReference type="SAM" id="MobiDB-lite"/>
    </source>
</evidence>
<dbReference type="VEuPathDB" id="FungiDB:AAP_05579"/>
<evidence type="ECO:0000256" key="6">
    <source>
        <dbReference type="ARBA" id="ARBA00023242"/>
    </source>
</evidence>
<reference evidence="9 10" key="1">
    <citation type="journal article" date="2016" name="Genome Biol. Evol.">
        <title>Divergent and convergent evolution of fungal pathogenicity.</title>
        <authorList>
            <person name="Shang Y."/>
            <person name="Xiao G."/>
            <person name="Zheng P."/>
            <person name="Cen K."/>
            <person name="Zhan S."/>
            <person name="Wang C."/>
        </authorList>
    </citation>
    <scope>NUCLEOTIDE SEQUENCE [LARGE SCALE GENOMIC DNA]</scope>
    <source>
        <strain evidence="9 10">ARSEF 7405</strain>
    </source>
</reference>
<organism evidence="9 10">
    <name type="scientific">Ascosphaera apis ARSEF 7405</name>
    <dbReference type="NCBI Taxonomy" id="392613"/>
    <lineage>
        <taxon>Eukaryota</taxon>
        <taxon>Fungi</taxon>
        <taxon>Dikarya</taxon>
        <taxon>Ascomycota</taxon>
        <taxon>Pezizomycotina</taxon>
        <taxon>Eurotiomycetes</taxon>
        <taxon>Eurotiomycetidae</taxon>
        <taxon>Onygenales</taxon>
        <taxon>Ascosphaeraceae</taxon>
        <taxon>Ascosphaera</taxon>
    </lineage>
</organism>
<keyword evidence="2" id="KW-0479">Metal-binding</keyword>
<dbReference type="AlphaFoldDB" id="A0A167VGG9"/>
<feature type="region of interest" description="Disordered" evidence="7">
    <location>
        <begin position="170"/>
        <end position="194"/>
    </location>
</feature>
<keyword evidence="10" id="KW-1185">Reference proteome</keyword>
<keyword evidence="5" id="KW-0804">Transcription</keyword>
<feature type="domain" description="Zn(2)-C6 fungal-type" evidence="8">
    <location>
        <begin position="24"/>
        <end position="56"/>
    </location>
</feature>
<proteinExistence type="predicted"/>
<feature type="region of interest" description="Disordered" evidence="7">
    <location>
        <begin position="58"/>
        <end position="97"/>
    </location>
</feature>
<dbReference type="Pfam" id="PF00172">
    <property type="entry name" value="Zn_clus"/>
    <property type="match status" value="1"/>
</dbReference>
<evidence type="ECO:0000259" key="8">
    <source>
        <dbReference type="PROSITE" id="PS50048"/>
    </source>
</evidence>
<keyword evidence="3" id="KW-0805">Transcription regulation</keyword>
<evidence type="ECO:0000256" key="5">
    <source>
        <dbReference type="ARBA" id="ARBA00023163"/>
    </source>
</evidence>
<dbReference type="Proteomes" id="UP000242877">
    <property type="component" value="Unassembled WGS sequence"/>
</dbReference>
<dbReference type="Gene3D" id="4.10.240.10">
    <property type="entry name" value="Zn(2)-C6 fungal-type DNA-binding domain"/>
    <property type="match status" value="1"/>
</dbReference>
<evidence type="ECO:0000313" key="10">
    <source>
        <dbReference type="Proteomes" id="UP000242877"/>
    </source>
</evidence>
<keyword evidence="4" id="KW-0238">DNA-binding</keyword>
<evidence type="ECO:0000256" key="3">
    <source>
        <dbReference type="ARBA" id="ARBA00023015"/>
    </source>
</evidence>
<dbReference type="SMART" id="SM00066">
    <property type="entry name" value="GAL4"/>
    <property type="match status" value="1"/>
</dbReference>